<evidence type="ECO:0000313" key="4">
    <source>
        <dbReference type="Proteomes" id="UP000305948"/>
    </source>
</evidence>
<proteinExistence type="predicted"/>
<dbReference type="Proteomes" id="UP000305948">
    <property type="component" value="Unassembled WGS sequence"/>
</dbReference>
<feature type="compositionally biased region" description="Basic and acidic residues" evidence="2">
    <location>
        <begin position="169"/>
        <end position="179"/>
    </location>
</feature>
<feature type="coiled-coil region" evidence="1">
    <location>
        <begin position="23"/>
        <end position="57"/>
    </location>
</feature>
<feature type="compositionally biased region" description="Pro residues" evidence="2">
    <location>
        <begin position="221"/>
        <end position="233"/>
    </location>
</feature>
<reference evidence="3 4" key="1">
    <citation type="journal article" date="2019" name="Nat. Ecol. Evol.">
        <title>Megaphylogeny resolves global patterns of mushroom evolution.</title>
        <authorList>
            <person name="Varga T."/>
            <person name="Krizsan K."/>
            <person name="Foldi C."/>
            <person name="Dima B."/>
            <person name="Sanchez-Garcia M."/>
            <person name="Sanchez-Ramirez S."/>
            <person name="Szollosi G.J."/>
            <person name="Szarkandi J.G."/>
            <person name="Papp V."/>
            <person name="Albert L."/>
            <person name="Andreopoulos W."/>
            <person name="Angelini C."/>
            <person name="Antonin V."/>
            <person name="Barry K.W."/>
            <person name="Bougher N.L."/>
            <person name="Buchanan P."/>
            <person name="Buyck B."/>
            <person name="Bense V."/>
            <person name="Catcheside P."/>
            <person name="Chovatia M."/>
            <person name="Cooper J."/>
            <person name="Damon W."/>
            <person name="Desjardin D."/>
            <person name="Finy P."/>
            <person name="Geml J."/>
            <person name="Haridas S."/>
            <person name="Hughes K."/>
            <person name="Justo A."/>
            <person name="Karasinski D."/>
            <person name="Kautmanova I."/>
            <person name="Kiss B."/>
            <person name="Kocsube S."/>
            <person name="Kotiranta H."/>
            <person name="LaButti K.M."/>
            <person name="Lechner B.E."/>
            <person name="Liimatainen K."/>
            <person name="Lipzen A."/>
            <person name="Lukacs Z."/>
            <person name="Mihaltcheva S."/>
            <person name="Morgado L.N."/>
            <person name="Niskanen T."/>
            <person name="Noordeloos M.E."/>
            <person name="Ohm R.A."/>
            <person name="Ortiz-Santana B."/>
            <person name="Ovrebo C."/>
            <person name="Racz N."/>
            <person name="Riley R."/>
            <person name="Savchenko A."/>
            <person name="Shiryaev A."/>
            <person name="Soop K."/>
            <person name="Spirin V."/>
            <person name="Szebenyi C."/>
            <person name="Tomsovsky M."/>
            <person name="Tulloss R.E."/>
            <person name="Uehling J."/>
            <person name="Grigoriev I.V."/>
            <person name="Vagvolgyi C."/>
            <person name="Papp T."/>
            <person name="Martin F.M."/>
            <person name="Miettinen O."/>
            <person name="Hibbett D.S."/>
            <person name="Nagy L.G."/>
        </authorList>
    </citation>
    <scope>NUCLEOTIDE SEQUENCE [LARGE SCALE GENOMIC DNA]</scope>
    <source>
        <strain evidence="3 4">OMC1185</strain>
    </source>
</reference>
<evidence type="ECO:0000256" key="2">
    <source>
        <dbReference type="SAM" id="MobiDB-lite"/>
    </source>
</evidence>
<protein>
    <submittedName>
        <fullName evidence="3">Uncharacterized protein</fullName>
    </submittedName>
</protein>
<feature type="region of interest" description="Disordered" evidence="2">
    <location>
        <begin position="134"/>
        <end position="236"/>
    </location>
</feature>
<organism evidence="3 4">
    <name type="scientific">Heliocybe sulcata</name>
    <dbReference type="NCBI Taxonomy" id="5364"/>
    <lineage>
        <taxon>Eukaryota</taxon>
        <taxon>Fungi</taxon>
        <taxon>Dikarya</taxon>
        <taxon>Basidiomycota</taxon>
        <taxon>Agaricomycotina</taxon>
        <taxon>Agaricomycetes</taxon>
        <taxon>Gloeophyllales</taxon>
        <taxon>Gloeophyllaceae</taxon>
        <taxon>Heliocybe</taxon>
    </lineage>
</organism>
<accession>A0A5C3NEW5</accession>
<gene>
    <name evidence="3" type="ORF">OE88DRAFT_1644657</name>
</gene>
<sequence length="387" mass="42405">MSERIQKAMLARPYDLREADDILTMLRSEVIYLRRNNEELEAKNVRLKREAEDCLRRYPNAGFHAQAATAQYDAQERGRPTFPTQRDFDCRSRSPLPRNHAFGTSFGDAEYTGQYHNRVYVNPDLNAPGRGYMRGAGRYRGRRGGHPPARAGTPSRNAAGMDVGPAPKVPDEKAAHEVKGPWGDPDMPDAPTHTKGWAAEEAESEATPEADGGTVSLKWVGPPPVPTPTPSPPLTDSASAMGGGTLRVPSMFNFDPKADTTVLVHLVDKYPNVAPRGVATTSVQHTTRRVELWKVLAAMPADASKREAFVDTALNVIRKGKYQAASENPNISFASAPTTHPYPYSPADDDAVIRHLALCGFPVEGPDSGEVREWANVRLGFLEIERA</sequence>
<dbReference type="OrthoDB" id="3303458at2759"/>
<evidence type="ECO:0000256" key="1">
    <source>
        <dbReference type="SAM" id="Coils"/>
    </source>
</evidence>
<dbReference type="EMBL" id="ML213510">
    <property type="protein sequence ID" value="TFK52091.1"/>
    <property type="molecule type" value="Genomic_DNA"/>
</dbReference>
<evidence type="ECO:0000313" key="3">
    <source>
        <dbReference type="EMBL" id="TFK52091.1"/>
    </source>
</evidence>
<feature type="region of interest" description="Disordered" evidence="2">
    <location>
        <begin position="73"/>
        <end position="96"/>
    </location>
</feature>
<keyword evidence="1" id="KW-0175">Coiled coil</keyword>
<name>A0A5C3NEW5_9AGAM</name>
<dbReference type="AlphaFoldDB" id="A0A5C3NEW5"/>
<keyword evidence="4" id="KW-1185">Reference proteome</keyword>